<organism evidence="6 7">
    <name type="scientific">Microbispora bryophytorum</name>
    <dbReference type="NCBI Taxonomy" id="1460882"/>
    <lineage>
        <taxon>Bacteria</taxon>
        <taxon>Bacillati</taxon>
        <taxon>Actinomycetota</taxon>
        <taxon>Actinomycetes</taxon>
        <taxon>Streptosporangiales</taxon>
        <taxon>Streptosporangiaceae</taxon>
        <taxon>Microbispora</taxon>
    </lineage>
</organism>
<dbReference type="CDD" id="cd14791">
    <property type="entry name" value="GH36"/>
    <property type="match status" value="1"/>
</dbReference>
<accession>A0A8H9GWK1</accession>
<keyword evidence="4" id="KW-0326">Glycosidase</keyword>
<evidence type="ECO:0000256" key="3">
    <source>
        <dbReference type="ARBA" id="ARBA00022801"/>
    </source>
</evidence>
<dbReference type="Gene3D" id="2.70.98.60">
    <property type="entry name" value="alpha-galactosidase from lactobacil brevis"/>
    <property type="match status" value="1"/>
</dbReference>
<keyword evidence="3" id="KW-0378">Hydrolase</keyword>
<evidence type="ECO:0000256" key="1">
    <source>
        <dbReference type="ARBA" id="ARBA00001255"/>
    </source>
</evidence>
<comment type="caution">
    <text evidence="6">The sequence shown here is derived from an EMBL/GenBank/DDBJ whole genome shotgun (WGS) entry which is preliminary data.</text>
</comment>
<dbReference type="AlphaFoldDB" id="A0A8H9GWK1"/>
<gene>
    <name evidence="6" type="ORF">GCM10011574_19750</name>
</gene>
<evidence type="ECO:0000256" key="4">
    <source>
        <dbReference type="ARBA" id="ARBA00023295"/>
    </source>
</evidence>
<dbReference type="RefSeq" id="WP_167748429.1">
    <property type="nucleotide sequence ID" value="NZ_BMMN01000003.1"/>
</dbReference>
<dbReference type="Pfam" id="PF16875">
    <property type="entry name" value="Glyco_hydro_36N"/>
    <property type="match status" value="1"/>
</dbReference>
<reference evidence="6" key="1">
    <citation type="journal article" date="2014" name="Int. J. Syst. Evol. Microbiol.">
        <title>Complete genome sequence of Corynebacterium casei LMG S-19264T (=DSM 44701T), isolated from a smear-ripened cheese.</title>
        <authorList>
            <consortium name="US DOE Joint Genome Institute (JGI-PGF)"/>
            <person name="Walter F."/>
            <person name="Albersmeier A."/>
            <person name="Kalinowski J."/>
            <person name="Ruckert C."/>
        </authorList>
    </citation>
    <scope>NUCLEOTIDE SEQUENCE</scope>
    <source>
        <strain evidence="6">CGMCC 4.7138</strain>
    </source>
</reference>
<dbReference type="EC" id="3.2.1.22" evidence="2"/>
<dbReference type="InterPro" id="IPR050985">
    <property type="entry name" value="Alpha-glycosidase_related"/>
</dbReference>
<reference evidence="6" key="2">
    <citation type="submission" date="2020-09" db="EMBL/GenBank/DDBJ databases">
        <authorList>
            <person name="Sun Q."/>
            <person name="Zhou Y."/>
        </authorList>
    </citation>
    <scope>NUCLEOTIDE SEQUENCE</scope>
    <source>
        <strain evidence="6">CGMCC 4.7138</strain>
    </source>
</reference>
<evidence type="ECO:0000256" key="2">
    <source>
        <dbReference type="ARBA" id="ARBA00012755"/>
    </source>
</evidence>
<dbReference type="InterPro" id="IPR002252">
    <property type="entry name" value="Glyco_hydro_36"/>
</dbReference>
<proteinExistence type="predicted"/>
<protein>
    <recommendedName>
        <fullName evidence="2">alpha-galactosidase</fullName>
        <ecNumber evidence="2">3.2.1.22</ecNumber>
    </recommendedName>
</protein>
<dbReference type="SUPFAM" id="SSF51445">
    <property type="entry name" value="(Trans)glycosidases"/>
    <property type="match status" value="1"/>
</dbReference>
<evidence type="ECO:0000259" key="5">
    <source>
        <dbReference type="Pfam" id="PF16875"/>
    </source>
</evidence>
<dbReference type="PANTHER" id="PTHR43053">
    <property type="entry name" value="GLYCOSIDASE FAMILY 31"/>
    <property type="match status" value="1"/>
</dbReference>
<feature type="domain" description="Glycosyl hydrolase family 36 N-terminal" evidence="5">
    <location>
        <begin position="87"/>
        <end position="172"/>
    </location>
</feature>
<comment type="catalytic activity">
    <reaction evidence="1">
        <text>Hydrolysis of terminal, non-reducing alpha-D-galactose residues in alpha-D-galactosides, including galactose oligosaccharides, galactomannans and galactolipids.</text>
        <dbReference type="EC" id="3.2.1.22"/>
    </reaction>
</comment>
<dbReference type="Gene3D" id="3.20.20.70">
    <property type="entry name" value="Aldolase class I"/>
    <property type="match status" value="1"/>
</dbReference>
<dbReference type="InterPro" id="IPR017853">
    <property type="entry name" value="GH"/>
</dbReference>
<dbReference type="Proteomes" id="UP000653480">
    <property type="component" value="Unassembled WGS sequence"/>
</dbReference>
<sequence length="737" mass="79776">MDSPPTETSLEWGHSALRVVIAISPDGVASIRELGTGDPGPKPPAQPLVEVLLAGHGRARASHRFSDTAVGRRLTYAGAERVRDGRWHELRVTLRDEQTGLEVHAHLRSAEDVPAVRSWTTIVNRGAAEVVVLGVTSFAAAFPSGSVGGLQVVRADSEWLGESRWRLRPLREEMADLNLPLHGQDGRGRLAVTSTGTWSTGQHLPTAALLDPDSGRAWLWQVEHNGPWRWEVGERRDGAYVALLGPTDIDHQWHAVLAPGESFTAVPASVAVSSFRPHSTPGAMHGAPGGLHSASGAMHSAYAALHSAAAALTAHRRALVRPHPDRARLPVVFNDYMNTLMGDPTTAKLVPLIDAAAEAGAEVFCIDAGWYDDDGDWWDSVGEWQPSRTRFPQGIEEVLSHIRRRGMVPGLWLEPEVIGVRSPMAGKLPAEAFLQRGGTRIVEHGRYHLDLRHPAAVAHLDEVVDRLVEQLGVGYFKLDYNIDPGAGTDVDAASPGAGLLACNRAHQAWLEAVLDRHPDLILENCASGAMRMDYALLSRMQLQSTSDQQDPLLYPPIAVAAPLSVLPEQSASWAYPQPGMDDERVAYSLCTGMLGRLYLSGHLPTMTGAQREAVRSAVAAYRDLRTDLAAAVPVWPLGLPGWADPWLSLGLTTPDHTYVGVWCRADKRATASLSLPHLAGRQVDVEVVYPRHLPAWDGEWDQETGRLILGKPVPGPSARIFRVSAASPSSAHSSLLL</sequence>
<dbReference type="InterPro" id="IPR013785">
    <property type="entry name" value="Aldolase_TIM"/>
</dbReference>
<evidence type="ECO:0000313" key="6">
    <source>
        <dbReference type="EMBL" id="GGO06813.1"/>
    </source>
</evidence>
<dbReference type="InterPro" id="IPR031704">
    <property type="entry name" value="Glyco_hydro_36_N"/>
</dbReference>
<keyword evidence="7" id="KW-1185">Reference proteome</keyword>
<dbReference type="Pfam" id="PF02065">
    <property type="entry name" value="Melibiase"/>
    <property type="match status" value="1"/>
</dbReference>
<name>A0A8H9GWK1_9ACTN</name>
<evidence type="ECO:0000313" key="7">
    <source>
        <dbReference type="Proteomes" id="UP000653480"/>
    </source>
</evidence>
<dbReference type="GO" id="GO:0016052">
    <property type="term" value="P:carbohydrate catabolic process"/>
    <property type="evidence" value="ECO:0007669"/>
    <property type="project" value="InterPro"/>
</dbReference>
<dbReference type="InterPro" id="IPR038417">
    <property type="entry name" value="Alpga-gal_N_sf"/>
</dbReference>
<dbReference type="PANTHER" id="PTHR43053:SF3">
    <property type="entry name" value="ALPHA-GALACTOSIDASE C-RELATED"/>
    <property type="match status" value="1"/>
</dbReference>
<dbReference type="EMBL" id="BMMN01000003">
    <property type="protein sequence ID" value="GGO06813.1"/>
    <property type="molecule type" value="Genomic_DNA"/>
</dbReference>
<dbReference type="GO" id="GO:0004557">
    <property type="term" value="F:alpha-galactosidase activity"/>
    <property type="evidence" value="ECO:0007669"/>
    <property type="project" value="UniProtKB-EC"/>
</dbReference>